<dbReference type="PANTHER" id="PTHR12835">
    <property type="entry name" value="BIOTIN PROTEIN LIGASE"/>
    <property type="match status" value="1"/>
</dbReference>
<dbReference type="PANTHER" id="PTHR12835:SF5">
    <property type="entry name" value="BIOTIN--PROTEIN LIGASE"/>
    <property type="match status" value="1"/>
</dbReference>
<reference evidence="4" key="1">
    <citation type="submission" date="2007-08" db="EMBL/GenBank/DDBJ databases">
        <authorList>
            <person name="Gloeckner G."/>
            <person name="Nowack E."/>
            <person name="Melkonian M."/>
        </authorList>
    </citation>
    <scope>NUCLEOTIDE SEQUENCE</scope>
</reference>
<dbReference type="SUPFAM" id="SSF55681">
    <property type="entry name" value="Class II aaRS and biotin synthetases"/>
    <property type="match status" value="1"/>
</dbReference>
<dbReference type="Gene3D" id="3.30.930.10">
    <property type="entry name" value="Bira Bifunctional Protein, Domain 2"/>
    <property type="match status" value="1"/>
</dbReference>
<accession>B1X5D5</accession>
<sequence>MIGAIRSFHRELIHNDFDQNNVFSKPFSWYLRWHSVCNSTERELDSILRSFHVSRDLKSQSISPIAIIASTQRFGYGQNGRDWQSRIGGVWLSAALPLSNKSHYSSFVLAVVEGLALQLEQMGVSVKLKWPNDIFINKRKLGGILPRIVIRGSVTQIVRIGIGLNCTNTVPLEAINISEVLKYQPINVMKIAARVLRGLEWAVQNTNQSELLRRLVERRLIGLGHPFPWKGAIWRIGGLEIHGGLRLIRGSEEVICRRFN</sequence>
<keyword evidence="4" id="KW-0934">Plastid</keyword>
<protein>
    <submittedName>
        <fullName evidence="4">Putative Biotin--acetyl-CoA-carboxylase ligase</fullName>
    </submittedName>
</protein>
<gene>
    <name evidence="4" type="primary">birA</name>
    <name evidence="4" type="ordered locus">PCC_0739</name>
</gene>
<comment type="similarity">
    <text evidence="1">Belongs to the biotin--protein ligase family.</text>
</comment>
<evidence type="ECO:0000313" key="4">
    <source>
        <dbReference type="EMBL" id="ACB43154.1"/>
    </source>
</evidence>
<dbReference type="Pfam" id="PF03099">
    <property type="entry name" value="BPL_LplA_LipB"/>
    <property type="match status" value="1"/>
</dbReference>
<name>B1X5D5_PAUCH</name>
<organism evidence="4">
    <name type="scientific">Paulinella chromatophora</name>
    <dbReference type="NCBI Taxonomy" id="39717"/>
    <lineage>
        <taxon>Eukaryota</taxon>
        <taxon>Sar</taxon>
        <taxon>Rhizaria</taxon>
        <taxon>Cercozoa</taxon>
        <taxon>Imbricatea</taxon>
        <taxon>Silicofilosea</taxon>
        <taxon>Euglyphida</taxon>
        <taxon>Paulinellidae</taxon>
        <taxon>Paulinella</taxon>
    </lineage>
</organism>
<dbReference type="PROSITE" id="PS51733">
    <property type="entry name" value="BPL_LPL_CATALYTIC"/>
    <property type="match status" value="1"/>
</dbReference>
<dbReference type="AlphaFoldDB" id="B1X5D5"/>
<dbReference type="InterPro" id="IPR004408">
    <property type="entry name" value="Biotin_CoA_COase_ligase"/>
</dbReference>
<dbReference type="EMBL" id="CP000815">
    <property type="protein sequence ID" value="ACB43154.1"/>
    <property type="molecule type" value="Genomic_DNA"/>
</dbReference>
<reference evidence="4" key="2">
    <citation type="journal article" date="2008" name="Curr. Biol.">
        <title>Chromatophore genome sequence of Paulinella sheds light on acquisition of photosynthesis by eukaryotes.</title>
        <authorList>
            <person name="Nowack E.C.M."/>
            <person name="Melkonian M."/>
            <person name="Gloeckner G."/>
        </authorList>
    </citation>
    <scope>NUCLEOTIDE SEQUENCE [LARGE SCALE GENOMIC DNA]</scope>
</reference>
<proteinExistence type="inferred from homology"/>
<geneLocation type="organellar chromatophore" evidence="4"/>
<feature type="domain" description="BPL/LPL catalytic" evidence="3">
    <location>
        <begin position="41"/>
        <end position="207"/>
    </location>
</feature>
<keyword evidence="2 4" id="KW-0436">Ligase</keyword>
<evidence type="ECO:0000256" key="1">
    <source>
        <dbReference type="ARBA" id="ARBA00009934"/>
    </source>
</evidence>
<dbReference type="InterPro" id="IPR045864">
    <property type="entry name" value="aa-tRNA-synth_II/BPL/LPL"/>
</dbReference>
<dbReference type="RefSeq" id="YP_002049364.1">
    <property type="nucleotide sequence ID" value="NC_011087.1"/>
</dbReference>
<dbReference type="InterPro" id="IPR004143">
    <property type="entry name" value="BPL_LPL_catalytic"/>
</dbReference>
<dbReference type="GeneID" id="6481592"/>
<evidence type="ECO:0000259" key="3">
    <source>
        <dbReference type="PROSITE" id="PS51733"/>
    </source>
</evidence>
<dbReference type="GO" id="GO:0005737">
    <property type="term" value="C:cytoplasm"/>
    <property type="evidence" value="ECO:0007669"/>
    <property type="project" value="TreeGrafter"/>
</dbReference>
<dbReference type="GO" id="GO:0004077">
    <property type="term" value="F:biotin--[biotin carboxyl-carrier protein] ligase activity"/>
    <property type="evidence" value="ECO:0007669"/>
    <property type="project" value="InterPro"/>
</dbReference>
<evidence type="ECO:0000256" key="2">
    <source>
        <dbReference type="ARBA" id="ARBA00022598"/>
    </source>
</evidence>
<dbReference type="NCBIfam" id="TIGR00121">
    <property type="entry name" value="birA_ligase"/>
    <property type="match status" value="1"/>
</dbReference>